<dbReference type="InterPro" id="IPR003593">
    <property type="entry name" value="AAA+_ATPase"/>
</dbReference>
<proteinExistence type="inferred from homology"/>
<evidence type="ECO:0000256" key="2">
    <source>
        <dbReference type="ARBA" id="ARBA00005417"/>
    </source>
</evidence>
<dbReference type="PANTHER" id="PTHR43776:SF7">
    <property type="entry name" value="D,D-DIPEPTIDE TRANSPORT ATP-BINDING PROTEIN DDPF-RELATED"/>
    <property type="match status" value="1"/>
</dbReference>
<keyword evidence="8" id="KW-1185">Reference proteome</keyword>
<protein>
    <submittedName>
        <fullName evidence="7">ABC transporter ATP-binding protein</fullName>
    </submittedName>
</protein>
<dbReference type="Proteomes" id="UP001652542">
    <property type="component" value="Unassembled WGS sequence"/>
</dbReference>
<dbReference type="PROSITE" id="PS50893">
    <property type="entry name" value="ABC_TRANSPORTER_2"/>
    <property type="match status" value="1"/>
</dbReference>
<evidence type="ECO:0000313" key="7">
    <source>
        <dbReference type="EMBL" id="MCV2869759.1"/>
    </source>
</evidence>
<sequence>MLDRAERGHRKLVEIKGLKMYFPITAGIFRSKVGDVKAVDDVSFDIYEGETLGLVGESGCGKSTCGRVILRLYDPTDGSIRIDGVELSDADSGTLRKLRPTMQMVFQDPQASLNPRMTVAAIIGEPLDEHSRLSKAEKLDRIYELMDAVGLNRNFANRYPHEFSGGQRQRIGIARALALNPKFIVCDEPIAALDVSIQAQVVNLLEDLQDRLGLTYLFISHDLSMVRHIADRVAVMYLGRIVELAPRDALYDRPMHPYTQALLSAVPEPDPEIETERKRIILTGDVPSPANPPKGCNFCTRCPKVMEICHNVNPPFRELEPGRFAACHLYEDTDTTAGKTAAQEELTSIQQGV</sequence>
<evidence type="ECO:0000256" key="4">
    <source>
        <dbReference type="ARBA" id="ARBA00022741"/>
    </source>
</evidence>
<dbReference type="InterPro" id="IPR050319">
    <property type="entry name" value="ABC_transp_ATP-bind"/>
</dbReference>
<evidence type="ECO:0000256" key="1">
    <source>
        <dbReference type="ARBA" id="ARBA00004417"/>
    </source>
</evidence>
<dbReference type="CDD" id="cd03257">
    <property type="entry name" value="ABC_NikE_OppD_transporters"/>
    <property type="match status" value="1"/>
</dbReference>
<reference evidence="7 8" key="1">
    <citation type="submission" date="2022-10" db="EMBL/GenBank/DDBJ databases">
        <title>Defluviimonas sp. nov., isolated from ocean surface water.</title>
        <authorList>
            <person name="He W."/>
            <person name="Wang L."/>
            <person name="Zhang D.-F."/>
        </authorList>
    </citation>
    <scope>NUCLEOTIDE SEQUENCE [LARGE SCALE GENOMIC DNA]</scope>
    <source>
        <strain evidence="7 8">WL0002</strain>
    </source>
</reference>
<comment type="similarity">
    <text evidence="2">Belongs to the ABC transporter superfamily.</text>
</comment>
<evidence type="ECO:0000256" key="5">
    <source>
        <dbReference type="ARBA" id="ARBA00022840"/>
    </source>
</evidence>
<dbReference type="InterPro" id="IPR027417">
    <property type="entry name" value="P-loop_NTPase"/>
</dbReference>
<dbReference type="NCBIfam" id="NF008453">
    <property type="entry name" value="PRK11308.1"/>
    <property type="match status" value="1"/>
</dbReference>
<gene>
    <name evidence="7" type="ORF">OEW28_14080</name>
</gene>
<dbReference type="NCBIfam" id="TIGR01727">
    <property type="entry name" value="oligo_HPY"/>
    <property type="match status" value="1"/>
</dbReference>
<feature type="domain" description="ABC transporter" evidence="6">
    <location>
        <begin position="13"/>
        <end position="263"/>
    </location>
</feature>
<dbReference type="Pfam" id="PF08352">
    <property type="entry name" value="oligo_HPY"/>
    <property type="match status" value="1"/>
</dbReference>
<dbReference type="GO" id="GO:0005524">
    <property type="term" value="F:ATP binding"/>
    <property type="evidence" value="ECO:0007669"/>
    <property type="project" value="UniProtKB-KW"/>
</dbReference>
<comment type="subcellular location">
    <subcellularLocation>
        <location evidence="1">Cell inner membrane</location>
        <topology evidence="1">Peripheral membrane protein</topology>
    </subcellularLocation>
</comment>
<keyword evidence="5 7" id="KW-0067">ATP-binding</keyword>
<dbReference type="Gene3D" id="3.40.50.300">
    <property type="entry name" value="P-loop containing nucleotide triphosphate hydrolases"/>
    <property type="match status" value="1"/>
</dbReference>
<evidence type="ECO:0000259" key="6">
    <source>
        <dbReference type="PROSITE" id="PS50893"/>
    </source>
</evidence>
<dbReference type="InterPro" id="IPR013563">
    <property type="entry name" value="Oligopep_ABC_C"/>
</dbReference>
<dbReference type="InterPro" id="IPR017871">
    <property type="entry name" value="ABC_transporter-like_CS"/>
</dbReference>
<dbReference type="PROSITE" id="PS00211">
    <property type="entry name" value="ABC_TRANSPORTER_1"/>
    <property type="match status" value="1"/>
</dbReference>
<name>A0ABT2ZF62_9RHOB</name>
<evidence type="ECO:0000313" key="8">
    <source>
        <dbReference type="Proteomes" id="UP001652542"/>
    </source>
</evidence>
<dbReference type="EMBL" id="JAOWKY010000004">
    <property type="protein sequence ID" value="MCV2869759.1"/>
    <property type="molecule type" value="Genomic_DNA"/>
</dbReference>
<organism evidence="7 8">
    <name type="scientific">Albidovulum marisflavi</name>
    <dbReference type="NCBI Taxonomy" id="2984159"/>
    <lineage>
        <taxon>Bacteria</taxon>
        <taxon>Pseudomonadati</taxon>
        <taxon>Pseudomonadota</taxon>
        <taxon>Alphaproteobacteria</taxon>
        <taxon>Rhodobacterales</taxon>
        <taxon>Paracoccaceae</taxon>
        <taxon>Albidovulum</taxon>
    </lineage>
</organism>
<dbReference type="SUPFAM" id="SSF52540">
    <property type="entry name" value="P-loop containing nucleoside triphosphate hydrolases"/>
    <property type="match status" value="1"/>
</dbReference>
<dbReference type="SMART" id="SM00382">
    <property type="entry name" value="AAA"/>
    <property type="match status" value="1"/>
</dbReference>
<dbReference type="InterPro" id="IPR003439">
    <property type="entry name" value="ABC_transporter-like_ATP-bd"/>
</dbReference>
<keyword evidence="4" id="KW-0547">Nucleotide-binding</keyword>
<dbReference type="Pfam" id="PF00005">
    <property type="entry name" value="ABC_tran"/>
    <property type="match status" value="1"/>
</dbReference>
<comment type="caution">
    <text evidence="7">The sequence shown here is derived from an EMBL/GenBank/DDBJ whole genome shotgun (WGS) entry which is preliminary data.</text>
</comment>
<accession>A0ABT2ZF62</accession>
<keyword evidence="3" id="KW-0813">Transport</keyword>
<dbReference type="RefSeq" id="WP_263735437.1">
    <property type="nucleotide sequence ID" value="NZ_JAOWKY010000004.1"/>
</dbReference>
<evidence type="ECO:0000256" key="3">
    <source>
        <dbReference type="ARBA" id="ARBA00022448"/>
    </source>
</evidence>
<dbReference type="PANTHER" id="PTHR43776">
    <property type="entry name" value="TRANSPORT ATP-BINDING PROTEIN"/>
    <property type="match status" value="1"/>
</dbReference>